<accession>A0A814T6T0</accession>
<comment type="caution">
    <text evidence="3">The sequence shown here is derived from an EMBL/GenBank/DDBJ whole genome shotgun (WGS) entry which is preliminary data.</text>
</comment>
<evidence type="ECO:0000256" key="1">
    <source>
        <dbReference type="SAM" id="Coils"/>
    </source>
</evidence>
<feature type="coiled-coil region" evidence="1">
    <location>
        <begin position="444"/>
        <end position="471"/>
    </location>
</feature>
<sequence>MTSSSYMLERELLGSARAIIDASSNAPLTQQSQYSTFRGPYTTTSTSFSPLGYGTTPCDNSESRKALADLQDQLRILKKDLENKDALVQELTSMKDANKHVHFEPSRYDVLSGVDRTSLAAAQRDLDQCRMKIDALTHDLRETSIKCSAKDERINELRHENDSLKREQELLLQTNNQFRLRIRELETNMSSFDSVANKSSLTISSLQKDAREKQDQLLELQTRIRAHMEEREVNERKMDALHKKLQELFAQLSVTLGHDYGQPSTLAFETVINRIADINAENILLKGKMVKLEETNKLLEQDSQTNRATIQQMTNQLQSYDHNTIGHRLQIDAIKAERDAALHDKEMVKSELETVKSRLDSIQKAWQNTRGELDERQNRFSTNELHVKQLENDLAYSKSCFEAFKQQVGQLLSDGYIKVEPKEDEIKEKIHLLMQSSKDRGLIITNLQNQKEQLAKQLQEQLEMNKESEKKRTHTESHLYELENRLKTLNMTCTSADVYRENHKQDKAKFVHFLERLGAIMQIESYSTELNPEVILQRAEQLMKTENDSLNDQRTSVYNLQRKIKQMKELMENKDLHLDLLKKKVSALEEGRTAKTDLEKEIDDHVILSRKMKLKVESLTQQVNELRNENTLLKTQSADVHTLKNRLIEREKEVRRLLEDISRLENARDKQAFKISSLQDKMHSVDDETNRTLISSDNAVRTLSNELRFLKGTLQQISEREQQLLDFRALIARMLGLDAKTLSVPDYEITARLERLLSVVQSSMPVPLLQIPPSTNAPQQQQQQQLPPYQRRQPPPPHHHHPVTHSAHGRRRTPSPVSRRNQANHRARSLSPLHAGLDPRTY</sequence>
<dbReference type="EMBL" id="CAJNOJ010000122">
    <property type="protein sequence ID" value="CAF1155975.1"/>
    <property type="molecule type" value="Genomic_DNA"/>
</dbReference>
<feature type="region of interest" description="Disordered" evidence="2">
    <location>
        <begin position="769"/>
        <end position="842"/>
    </location>
</feature>
<gene>
    <name evidence="3" type="ORF">EDS130_LOCUS22867</name>
</gene>
<evidence type="ECO:0000313" key="4">
    <source>
        <dbReference type="Proteomes" id="UP000663852"/>
    </source>
</evidence>
<protein>
    <submittedName>
        <fullName evidence="3">Uncharacterized protein</fullName>
    </submittedName>
</protein>
<dbReference type="PANTHER" id="PTHR18863">
    <property type="entry name" value="TSEC-2-RELATED"/>
    <property type="match status" value="1"/>
</dbReference>
<dbReference type="InterPro" id="IPR039139">
    <property type="entry name" value="CCDC170-like"/>
</dbReference>
<feature type="coiled-coil region" evidence="1">
    <location>
        <begin position="203"/>
        <end position="251"/>
    </location>
</feature>
<feature type="coiled-coil region" evidence="1">
    <location>
        <begin position="60"/>
        <end position="94"/>
    </location>
</feature>
<dbReference type="OrthoDB" id="5832575at2759"/>
<feature type="compositionally biased region" description="Low complexity" evidence="2">
    <location>
        <begin position="778"/>
        <end position="792"/>
    </location>
</feature>
<feature type="coiled-coil region" evidence="1">
    <location>
        <begin position="119"/>
        <end position="174"/>
    </location>
</feature>
<dbReference type="Gene3D" id="1.10.287.1490">
    <property type="match status" value="1"/>
</dbReference>
<evidence type="ECO:0000256" key="2">
    <source>
        <dbReference type="SAM" id="MobiDB-lite"/>
    </source>
</evidence>
<keyword evidence="1" id="KW-0175">Coiled coil</keyword>
<dbReference type="AlphaFoldDB" id="A0A814T6T0"/>
<name>A0A814T6T0_ADIRI</name>
<dbReference type="Proteomes" id="UP000663852">
    <property type="component" value="Unassembled WGS sequence"/>
</dbReference>
<reference evidence="3" key="1">
    <citation type="submission" date="2021-02" db="EMBL/GenBank/DDBJ databases">
        <authorList>
            <person name="Nowell W R."/>
        </authorList>
    </citation>
    <scope>NUCLEOTIDE SEQUENCE</scope>
</reference>
<proteinExistence type="predicted"/>
<evidence type="ECO:0000313" key="3">
    <source>
        <dbReference type="EMBL" id="CAF1155975.1"/>
    </source>
</evidence>
<organism evidence="3 4">
    <name type="scientific">Adineta ricciae</name>
    <name type="common">Rotifer</name>
    <dbReference type="NCBI Taxonomy" id="249248"/>
    <lineage>
        <taxon>Eukaryota</taxon>
        <taxon>Metazoa</taxon>
        <taxon>Spiralia</taxon>
        <taxon>Gnathifera</taxon>
        <taxon>Rotifera</taxon>
        <taxon>Eurotatoria</taxon>
        <taxon>Bdelloidea</taxon>
        <taxon>Adinetida</taxon>
        <taxon>Adinetidae</taxon>
        <taxon>Adineta</taxon>
    </lineage>
</organism>
<feature type="coiled-coil region" evidence="1">
    <location>
        <begin position="609"/>
        <end position="667"/>
    </location>
</feature>
<feature type="compositionally biased region" description="Basic residues" evidence="2">
    <location>
        <begin position="797"/>
        <end position="813"/>
    </location>
</feature>
<dbReference type="PANTHER" id="PTHR18863:SF6">
    <property type="entry name" value="COILED-COIL DOMAIN-CONTAINING PROTEIN 170"/>
    <property type="match status" value="1"/>
</dbReference>